<feature type="domain" description="GH3 C-terminal" evidence="2">
    <location>
        <begin position="381"/>
        <end position="493"/>
    </location>
</feature>
<dbReference type="Proteomes" id="UP000218267">
    <property type="component" value="Chromosome"/>
</dbReference>
<evidence type="ECO:0000259" key="1">
    <source>
        <dbReference type="Pfam" id="PF23571"/>
    </source>
</evidence>
<dbReference type="PANTHER" id="PTHR31901:SF9">
    <property type="entry name" value="GH3 DOMAIN-CONTAINING PROTEIN"/>
    <property type="match status" value="1"/>
</dbReference>
<feature type="domain" description="GH3 middle" evidence="1">
    <location>
        <begin position="296"/>
        <end position="365"/>
    </location>
</feature>
<evidence type="ECO:0008006" key="5">
    <source>
        <dbReference type="Google" id="ProtNLM"/>
    </source>
</evidence>
<accession>A0A1Y1CIF5</accession>
<dbReference type="Pfam" id="PF23571">
    <property type="entry name" value="GH3_M"/>
    <property type="match status" value="1"/>
</dbReference>
<dbReference type="InterPro" id="IPR055377">
    <property type="entry name" value="GH3_M"/>
</dbReference>
<dbReference type="EMBL" id="AP018042">
    <property type="protein sequence ID" value="BAX79863.1"/>
    <property type="molecule type" value="Genomic_DNA"/>
</dbReference>
<organism evidence="3 4">
    <name type="scientific">Labilibaculum antarcticum</name>
    <dbReference type="NCBI Taxonomy" id="1717717"/>
    <lineage>
        <taxon>Bacteria</taxon>
        <taxon>Pseudomonadati</taxon>
        <taxon>Bacteroidota</taxon>
        <taxon>Bacteroidia</taxon>
        <taxon>Marinilabiliales</taxon>
        <taxon>Marinifilaceae</taxon>
        <taxon>Labilibaculum</taxon>
    </lineage>
</organism>
<dbReference type="Pfam" id="PF23572">
    <property type="entry name" value="GH3_C"/>
    <property type="match status" value="1"/>
</dbReference>
<dbReference type="OrthoDB" id="5678283at2"/>
<dbReference type="AlphaFoldDB" id="A0A1Y1CIF5"/>
<dbReference type="GO" id="GO:0016881">
    <property type="term" value="F:acid-amino acid ligase activity"/>
    <property type="evidence" value="ECO:0007669"/>
    <property type="project" value="TreeGrafter"/>
</dbReference>
<proteinExistence type="predicted"/>
<evidence type="ECO:0000313" key="4">
    <source>
        <dbReference type="Proteomes" id="UP000218267"/>
    </source>
</evidence>
<evidence type="ECO:0000313" key="3">
    <source>
        <dbReference type="EMBL" id="BAX79863.1"/>
    </source>
</evidence>
<dbReference type="PANTHER" id="PTHR31901">
    <property type="entry name" value="GH3 DOMAIN-CONTAINING PROTEIN"/>
    <property type="match status" value="1"/>
</dbReference>
<dbReference type="GO" id="GO:0005737">
    <property type="term" value="C:cytoplasm"/>
    <property type="evidence" value="ECO:0007669"/>
    <property type="project" value="TreeGrafter"/>
</dbReference>
<dbReference type="KEGG" id="mbas:ALGA_1484"/>
<dbReference type="InterPro" id="IPR004993">
    <property type="entry name" value="GH3"/>
</dbReference>
<dbReference type="RefSeq" id="WP_096428744.1">
    <property type="nucleotide sequence ID" value="NZ_AP018042.1"/>
</dbReference>
<dbReference type="Pfam" id="PF03321">
    <property type="entry name" value="GH3"/>
    <property type="match status" value="1"/>
</dbReference>
<evidence type="ECO:0000259" key="2">
    <source>
        <dbReference type="Pfam" id="PF23572"/>
    </source>
</evidence>
<reference evidence="3 4" key="1">
    <citation type="journal article" date="2018" name="Mar. Genomics">
        <title>Complete genome sequence of Marinifilaceae bacterium strain SPP2, isolated from the Antarctic marine sediment.</title>
        <authorList>
            <person name="Watanabe M."/>
            <person name="Kojima H."/>
            <person name="Fukui M."/>
        </authorList>
    </citation>
    <scope>NUCLEOTIDE SEQUENCE [LARGE SCALE GENOMIC DNA]</scope>
    <source>
        <strain evidence="3 4">SPP2</strain>
    </source>
</reference>
<protein>
    <recommendedName>
        <fullName evidence="5">GH3 auxin-responsive promoter</fullName>
    </recommendedName>
</protein>
<keyword evidence="4" id="KW-1185">Reference proteome</keyword>
<dbReference type="InterPro" id="IPR055378">
    <property type="entry name" value="GH3_C"/>
</dbReference>
<name>A0A1Y1CIF5_9BACT</name>
<reference evidence="4" key="2">
    <citation type="journal article" date="2020" name="Antonie Van Leeuwenhoek">
        <title>Labilibaculum antarcticum sp. nov., a novel facultative anaerobic, psychrotorelant bacterium isolated from marine sediment of Antarctica.</title>
        <authorList>
            <person name="Watanabe M."/>
            <person name="Kojima H."/>
            <person name="Fukui M."/>
        </authorList>
    </citation>
    <scope>NUCLEOTIDE SEQUENCE [LARGE SCALE GENOMIC DNA]</scope>
    <source>
        <strain evidence="4">SPP2</strain>
    </source>
</reference>
<gene>
    <name evidence="3" type="ORF">ALGA_1484</name>
</gene>
<sequence length="503" mass="58082">MALINSLVSWLNMKRLSQIDFFKNHPIETQKETLTQLLEQATNTEWGKKYDFKSIHTLSEFKERLPVQTYEDIEPYINRLRNGEQNIFWPSEIKWFAKSSGTTNSKSKFIPVSKEALEDCHFRGGKDILAIYTSRFPETGIFKGKGLTLGGSHQINNINNDSYYGDLSAILIQNLPFWADFIRTPDTSIVLMDEWEEKLNRMTEATLNENVTSLSGVPSWFLVLLKHILSVSGKNNIHEIWPNLELFVHGGVSFNPYREQFKEILPSTNMNYLETYNASEGFFGIQDDPFDDSMLLMLDYGIYYEFIPVENLDDDHPKAISLEDVNLHTNYAIIITTNGGLWRYQIGDTIQFTSKEPFKFKISGRTKLFINAFGEELIIDNAEKAMQIACEKTNSIIKEYTAAPIFMASNQKGTHQWLIEFEKMPDNMDEFNFVLDNALMSVNSDYEAKRYKNITLEKPHITIAKPGLFYQWLKEKGKLGGQNKVPRLSNNRNLIEELLQKNN</sequence>